<reference evidence="1" key="2">
    <citation type="submission" date="2020-09" db="EMBL/GenBank/DDBJ databases">
        <authorList>
            <person name="Sun Q."/>
            <person name="Ohkuma M."/>
        </authorList>
    </citation>
    <scope>NUCLEOTIDE SEQUENCE</scope>
    <source>
        <strain evidence="1">JCM 4834</strain>
    </source>
</reference>
<sequence>MLVEQFRQPQFHLVRVGGLGTRAGVRVDHQQMDRVRTHIEDTESHRGKRYCGQGAVGG</sequence>
<accession>A0A918VA69</accession>
<protein>
    <submittedName>
        <fullName evidence="1">Uncharacterized protein</fullName>
    </submittedName>
</protein>
<reference evidence="1" key="1">
    <citation type="journal article" date="2014" name="Int. J. Syst. Evol. Microbiol.">
        <title>Complete genome sequence of Corynebacterium casei LMG S-19264T (=DSM 44701T), isolated from a smear-ripened cheese.</title>
        <authorList>
            <consortium name="US DOE Joint Genome Institute (JGI-PGF)"/>
            <person name="Walter F."/>
            <person name="Albersmeier A."/>
            <person name="Kalinowski J."/>
            <person name="Ruckert C."/>
        </authorList>
    </citation>
    <scope>NUCLEOTIDE SEQUENCE</scope>
    <source>
        <strain evidence="1">JCM 4834</strain>
    </source>
</reference>
<proteinExistence type="predicted"/>
<organism evidence="1 2">
    <name type="scientific">Streptomyces subrutilus</name>
    <dbReference type="NCBI Taxonomy" id="36818"/>
    <lineage>
        <taxon>Bacteria</taxon>
        <taxon>Bacillati</taxon>
        <taxon>Actinomycetota</taxon>
        <taxon>Actinomycetes</taxon>
        <taxon>Kitasatosporales</taxon>
        <taxon>Streptomycetaceae</taxon>
        <taxon>Streptomyces</taxon>
    </lineage>
</organism>
<comment type="caution">
    <text evidence="1">The sequence shown here is derived from an EMBL/GenBank/DDBJ whole genome shotgun (WGS) entry which is preliminary data.</text>
</comment>
<gene>
    <name evidence="1" type="ORF">GCM10010371_48810</name>
</gene>
<dbReference type="AlphaFoldDB" id="A0A918VA69"/>
<dbReference type="EMBL" id="BMVX01000020">
    <property type="protein sequence ID" value="GGZ83296.1"/>
    <property type="molecule type" value="Genomic_DNA"/>
</dbReference>
<name>A0A918VA69_9ACTN</name>
<evidence type="ECO:0000313" key="2">
    <source>
        <dbReference type="Proteomes" id="UP000634660"/>
    </source>
</evidence>
<evidence type="ECO:0000313" key="1">
    <source>
        <dbReference type="EMBL" id="GGZ83296.1"/>
    </source>
</evidence>
<dbReference type="Proteomes" id="UP000634660">
    <property type="component" value="Unassembled WGS sequence"/>
</dbReference>